<dbReference type="GO" id="GO:0008663">
    <property type="term" value="F:2',3'-cyclic-nucleotide 2'-phosphodiesterase activity"/>
    <property type="evidence" value="ECO:0007669"/>
    <property type="project" value="TreeGrafter"/>
</dbReference>
<feature type="domain" description="Calcineurin-like phosphoesterase" evidence="1">
    <location>
        <begin position="12"/>
        <end position="277"/>
    </location>
</feature>
<evidence type="ECO:0000313" key="2">
    <source>
        <dbReference type="EMBL" id="CAG9277895.1"/>
    </source>
</evidence>
<dbReference type="Gene3D" id="3.60.21.10">
    <property type="match status" value="1"/>
</dbReference>
<accession>A0A8J9RZ65</accession>
<dbReference type="Pfam" id="PF00149">
    <property type="entry name" value="Metallophos"/>
    <property type="match status" value="1"/>
</dbReference>
<dbReference type="InterPro" id="IPR004843">
    <property type="entry name" value="Calcineurin-like_PHP"/>
</dbReference>
<dbReference type="PANTHER" id="PTHR16509">
    <property type="match status" value="1"/>
</dbReference>
<dbReference type="SUPFAM" id="SSF56300">
    <property type="entry name" value="Metallo-dependent phosphatases"/>
    <property type="match status" value="1"/>
</dbReference>
<dbReference type="AlphaFoldDB" id="A0A8J9RZ65"/>
<feature type="non-terminal residue" evidence="2">
    <location>
        <position position="329"/>
    </location>
</feature>
<gene>
    <name evidence="2" type="ORF">PTTT1_LOCUS5208</name>
</gene>
<proteinExistence type="predicted"/>
<dbReference type="InterPro" id="IPR029052">
    <property type="entry name" value="Metallo-depent_PP-like"/>
</dbReference>
<dbReference type="Proteomes" id="UP000836788">
    <property type="component" value="Chromosome 1"/>
</dbReference>
<reference evidence="2" key="1">
    <citation type="submission" date="2022-02" db="EMBL/GenBank/DDBJ databases">
        <authorList>
            <person name="Giguere J D."/>
        </authorList>
    </citation>
    <scope>NUCLEOTIDE SEQUENCE</scope>
    <source>
        <strain evidence="2">CCAP 1055/1</strain>
    </source>
</reference>
<dbReference type="GO" id="GO:0047734">
    <property type="term" value="F:CDP-glycerol diphosphatase activity"/>
    <property type="evidence" value="ECO:0007669"/>
    <property type="project" value="TreeGrafter"/>
</dbReference>
<feature type="non-terminal residue" evidence="2">
    <location>
        <position position="1"/>
    </location>
</feature>
<dbReference type="GO" id="GO:0047631">
    <property type="term" value="F:ADP-ribose diphosphatase activity"/>
    <property type="evidence" value="ECO:0007669"/>
    <property type="project" value="TreeGrafter"/>
</dbReference>
<organism evidence="2">
    <name type="scientific">Phaeodactylum tricornutum</name>
    <name type="common">Diatom</name>
    <dbReference type="NCBI Taxonomy" id="2850"/>
    <lineage>
        <taxon>Eukaryota</taxon>
        <taxon>Sar</taxon>
        <taxon>Stramenopiles</taxon>
        <taxon>Ochrophyta</taxon>
        <taxon>Bacillariophyta</taxon>
        <taxon>Bacillariophyceae</taxon>
        <taxon>Bacillariophycidae</taxon>
        <taxon>Naviculales</taxon>
        <taxon>Phaeodactylaceae</taxon>
        <taxon>Phaeodactylum</taxon>
    </lineage>
</organism>
<dbReference type="EMBL" id="OU594942">
    <property type="protein sequence ID" value="CAG9277895.1"/>
    <property type="molecule type" value="Genomic_DNA"/>
</dbReference>
<dbReference type="GO" id="GO:0030145">
    <property type="term" value="F:manganese ion binding"/>
    <property type="evidence" value="ECO:0007669"/>
    <property type="project" value="TreeGrafter"/>
</dbReference>
<sequence>SEPQSPIFTMGLIADIQYAPIPDGYSYSGQARFYKHALEVARQAAMHFEKEKVELVLNLGDIVDGKCQEIALHGGEPFTEDIDPGMECVGHVMDALSKYRSGPILHAYGNHCLYNLDRPSLQRKLGIPFVKEPCGDLVGYRSHGHKKIRFVILDSYDVATMRRCSETSQKYRQAANILRKNNPNYPAHENSPAGLTGVTKRFVAFNGGVGKVQLEWLQSTLQQAREANEKVIVLSHQPILPASTSPVCLIWNYQQVLSTLRRYKDVVVASFSGHAHKGGYDRDPVSGIHFRVFEAALENADPDKTYAFIDMYEDRLSVRGIGNCKSASY</sequence>
<protein>
    <recommendedName>
        <fullName evidence="1">Calcineurin-like phosphoesterase domain-containing protein</fullName>
    </recommendedName>
</protein>
<name>A0A8J9RZ65_PHATR</name>
<evidence type="ECO:0000259" key="1">
    <source>
        <dbReference type="Pfam" id="PF00149"/>
    </source>
</evidence>
<dbReference type="PANTHER" id="PTHR16509:SF1">
    <property type="entry name" value="MANGANESE-DEPENDENT ADP-RIBOSE_CDP-ALCOHOL DIPHOSPHATASE"/>
    <property type="match status" value="1"/>
</dbReference>